<reference evidence="2 3" key="1">
    <citation type="submission" date="2017-07" db="EMBL/GenBank/DDBJ databases">
        <title>Complete genome sequence of Actinoalloteichus hoggarensis DSM 45943, type strain of Actinoalloteichus hoggarensis.</title>
        <authorList>
            <person name="Ruckert C."/>
            <person name="Nouioui I."/>
            <person name="Willmese J."/>
            <person name="van Wezel G."/>
            <person name="Klenk H.-P."/>
            <person name="Kalinowski J."/>
            <person name="Zotchev S.B."/>
        </authorList>
    </citation>
    <scope>NUCLEOTIDE SEQUENCE [LARGE SCALE GENOMIC DNA]</scope>
    <source>
        <strain evidence="2 3">DSM 45943</strain>
    </source>
</reference>
<proteinExistence type="predicted"/>
<name>A0A221VY75_9PSEU</name>
<feature type="compositionally biased region" description="Acidic residues" evidence="1">
    <location>
        <begin position="128"/>
        <end position="142"/>
    </location>
</feature>
<feature type="compositionally biased region" description="Low complexity" evidence="1">
    <location>
        <begin position="143"/>
        <end position="152"/>
    </location>
</feature>
<evidence type="ECO:0000313" key="2">
    <source>
        <dbReference type="EMBL" id="ASO18465.1"/>
    </source>
</evidence>
<dbReference type="EMBL" id="CP022521">
    <property type="protein sequence ID" value="ASO18465.1"/>
    <property type="molecule type" value="Genomic_DNA"/>
</dbReference>
<keyword evidence="3" id="KW-1185">Reference proteome</keyword>
<dbReference type="KEGG" id="ahg:AHOG_04045"/>
<dbReference type="RefSeq" id="WP_169725781.1">
    <property type="nucleotide sequence ID" value="NZ_CP022521.1"/>
</dbReference>
<dbReference type="AlphaFoldDB" id="A0A221VY75"/>
<evidence type="ECO:0000256" key="1">
    <source>
        <dbReference type="SAM" id="MobiDB-lite"/>
    </source>
</evidence>
<feature type="region of interest" description="Disordered" evidence="1">
    <location>
        <begin position="105"/>
        <end position="154"/>
    </location>
</feature>
<evidence type="ECO:0000313" key="3">
    <source>
        <dbReference type="Proteomes" id="UP000204221"/>
    </source>
</evidence>
<protein>
    <submittedName>
        <fullName evidence="2">Uncharacterized protein</fullName>
    </submittedName>
</protein>
<gene>
    <name evidence="2" type="ORF">AHOG_04045</name>
</gene>
<organism evidence="2 3">
    <name type="scientific">Actinoalloteichus hoggarensis</name>
    <dbReference type="NCBI Taxonomy" id="1470176"/>
    <lineage>
        <taxon>Bacteria</taxon>
        <taxon>Bacillati</taxon>
        <taxon>Actinomycetota</taxon>
        <taxon>Actinomycetes</taxon>
        <taxon>Pseudonocardiales</taxon>
        <taxon>Pseudonocardiaceae</taxon>
        <taxon>Actinoalloteichus</taxon>
    </lineage>
</organism>
<dbReference type="Proteomes" id="UP000204221">
    <property type="component" value="Chromosome"/>
</dbReference>
<accession>A0A221VY75</accession>
<sequence length="199" mass="21927">MRAVQPFSKRLVEDYGYPKSHIQTRPRWHVTARPSDRARAGSYPVDIAVFAGEHHRDDALYLVVECTKPDRDDGRDQREDYLRLSRSYPDVWRMARSGFLRRREAGGTVAGRGRETMKTAVTTPEQEPGVDDDSPNDEDEAPAPEAASVPTAGFRVPAEFARSSIPGMDDAVAKRLALIGAQLTGTVSSAEFCAHAGDL</sequence>